<dbReference type="AlphaFoldDB" id="A0A2N9GC18"/>
<dbReference type="Gene3D" id="1.20.1280.50">
    <property type="match status" value="1"/>
</dbReference>
<dbReference type="InterPro" id="IPR001810">
    <property type="entry name" value="F-box_dom"/>
</dbReference>
<protein>
    <recommendedName>
        <fullName evidence="1">F-box domain-containing protein</fullName>
    </recommendedName>
</protein>
<sequence>MVDRISNLPDSLLSHILSFLKIKEYVATSILSSRWKLVWTLVPIVEFDANEFKWKSSSSDKEQSPNQHQDQSYRFRFAHIVSRFCALRNGNPIQKFRLLWRSLDYDPIHVDTWIRATIACGLEELDLAICSGHPFYLPCTLFSYSKTLVVLKLSGYKIVVNPPSLSLSFPRVKILHLQLVKYAKQDSFSSLLRCCPVLQDLSVIADWFSCFWNYSFKIIVPTLKRLNLTLNIELYKLVINAPALEYLSFSGLLDKHVLLKNLSNLVEACLCNASGFDTPMFHNLAFLNFCVDSCMWHVLPLFLKRTPNLAVLILDKYAQDESSITHEWIRLLDVPKCLLSHLSAFHFKGFKGFNDELELVREILKWARVLKKMTISSYPLD</sequence>
<evidence type="ECO:0000313" key="2">
    <source>
        <dbReference type="EMBL" id="SPC97132.1"/>
    </source>
</evidence>
<dbReference type="SUPFAM" id="SSF52047">
    <property type="entry name" value="RNI-like"/>
    <property type="match status" value="1"/>
</dbReference>
<dbReference type="Pfam" id="PF08387">
    <property type="entry name" value="FBD"/>
    <property type="match status" value="1"/>
</dbReference>
<proteinExistence type="predicted"/>
<dbReference type="Gene3D" id="3.80.10.10">
    <property type="entry name" value="Ribonuclease Inhibitor"/>
    <property type="match status" value="1"/>
</dbReference>
<name>A0A2N9GC18_FAGSY</name>
<dbReference type="PANTHER" id="PTHR31900">
    <property type="entry name" value="F-BOX/RNI SUPERFAMILY PROTEIN-RELATED"/>
    <property type="match status" value="1"/>
</dbReference>
<dbReference type="InterPro" id="IPR036047">
    <property type="entry name" value="F-box-like_dom_sf"/>
</dbReference>
<dbReference type="CDD" id="cd22160">
    <property type="entry name" value="F-box_AtFBL13-like"/>
    <property type="match status" value="1"/>
</dbReference>
<dbReference type="InterPro" id="IPR050232">
    <property type="entry name" value="FBL13/AtMIF1-like"/>
</dbReference>
<evidence type="ECO:0000259" key="1">
    <source>
        <dbReference type="PROSITE" id="PS50181"/>
    </source>
</evidence>
<dbReference type="InterPro" id="IPR055411">
    <property type="entry name" value="LRR_FXL15/At3g58940/PEG3-like"/>
</dbReference>
<accession>A0A2N9GC18</accession>
<dbReference type="InterPro" id="IPR053781">
    <property type="entry name" value="F-box_AtFBL13-like"/>
</dbReference>
<dbReference type="SUPFAM" id="SSF81383">
    <property type="entry name" value="F-box domain"/>
    <property type="match status" value="1"/>
</dbReference>
<dbReference type="Pfam" id="PF00646">
    <property type="entry name" value="F-box"/>
    <property type="match status" value="1"/>
</dbReference>
<gene>
    <name evidence="2" type="ORF">FSB_LOCUS25014</name>
</gene>
<dbReference type="PANTHER" id="PTHR31900:SF34">
    <property type="entry name" value="EMB|CAB62440.1-RELATED"/>
    <property type="match status" value="1"/>
</dbReference>
<dbReference type="InterPro" id="IPR006566">
    <property type="entry name" value="FBD"/>
</dbReference>
<reference evidence="2" key="1">
    <citation type="submission" date="2018-02" db="EMBL/GenBank/DDBJ databases">
        <authorList>
            <person name="Cohen D.B."/>
            <person name="Kent A.D."/>
        </authorList>
    </citation>
    <scope>NUCLEOTIDE SEQUENCE</scope>
</reference>
<dbReference type="PROSITE" id="PS50181">
    <property type="entry name" value="FBOX"/>
    <property type="match status" value="1"/>
</dbReference>
<feature type="domain" description="F-box" evidence="1">
    <location>
        <begin position="2"/>
        <end position="57"/>
    </location>
</feature>
<dbReference type="Pfam" id="PF24758">
    <property type="entry name" value="LRR_At5g56370"/>
    <property type="match status" value="1"/>
</dbReference>
<dbReference type="EMBL" id="OIVN01001738">
    <property type="protein sequence ID" value="SPC97132.1"/>
    <property type="molecule type" value="Genomic_DNA"/>
</dbReference>
<organism evidence="2">
    <name type="scientific">Fagus sylvatica</name>
    <name type="common">Beechnut</name>
    <dbReference type="NCBI Taxonomy" id="28930"/>
    <lineage>
        <taxon>Eukaryota</taxon>
        <taxon>Viridiplantae</taxon>
        <taxon>Streptophyta</taxon>
        <taxon>Embryophyta</taxon>
        <taxon>Tracheophyta</taxon>
        <taxon>Spermatophyta</taxon>
        <taxon>Magnoliopsida</taxon>
        <taxon>eudicotyledons</taxon>
        <taxon>Gunneridae</taxon>
        <taxon>Pentapetalae</taxon>
        <taxon>rosids</taxon>
        <taxon>fabids</taxon>
        <taxon>Fagales</taxon>
        <taxon>Fagaceae</taxon>
        <taxon>Fagus</taxon>
    </lineage>
</organism>
<dbReference type="InterPro" id="IPR032675">
    <property type="entry name" value="LRR_dom_sf"/>
</dbReference>